<organism evidence="5 6">
    <name type="scientific">Robinsoniella peoriensis</name>
    <dbReference type="NCBI Taxonomy" id="180332"/>
    <lineage>
        <taxon>Bacteria</taxon>
        <taxon>Bacillati</taxon>
        <taxon>Bacillota</taxon>
        <taxon>Clostridia</taxon>
        <taxon>Lachnospirales</taxon>
        <taxon>Lachnospiraceae</taxon>
        <taxon>Robinsoniella</taxon>
    </lineage>
</organism>
<sequence>MNMVLEVKDVSKTYKVRQRSKKKETKAVWGVSFDLPEGERLGIIGASGCGKSTLLKLVLQSLKPDGGVIRRNGRVGFVSQDPYSSLCKRLSVENCIGEPLLFTGQAKNMEQCKTAVWQVMKDVHLDYETYAKRHPHQLSGGERQRVCIARALILQPDVLILDEPTSMLDYQVKASLGETIYSVSAERKMAILLVTHDIEFARNLCDRILVMKSGEIIESGNTEAIWKNPENAYTKKLFFAATDLESYWQLKDRMPSLTLDESL</sequence>
<comment type="caution">
    <text evidence="5">The sequence shown here is derived from an EMBL/GenBank/DDBJ whole genome shotgun (WGS) entry which is preliminary data.</text>
</comment>
<proteinExistence type="predicted"/>
<dbReference type="STRING" id="180332.GCA_000797495_00478"/>
<name>A0A4U8QAL5_9FIRM</name>
<reference evidence="5 6" key="1">
    <citation type="journal article" date="2019" name="Anaerobe">
        <title>Detection of Robinsoniella peoriensis in multiple bone samples of a trauma patient.</title>
        <authorList>
            <person name="Schrottner P."/>
            <person name="Hartwich K."/>
            <person name="Bunk B."/>
            <person name="Schober I."/>
            <person name="Helbig S."/>
            <person name="Rudolph W.W."/>
            <person name="Gunzer F."/>
        </authorList>
    </citation>
    <scope>NUCLEOTIDE SEQUENCE [LARGE SCALE GENOMIC DNA]</scope>
    <source>
        <strain evidence="5 6">DSM 106044</strain>
    </source>
</reference>
<keyword evidence="2" id="KW-0547">Nucleotide-binding</keyword>
<dbReference type="InterPro" id="IPR003593">
    <property type="entry name" value="AAA+_ATPase"/>
</dbReference>
<gene>
    <name evidence="5" type="primary">ddpF</name>
    <name evidence="5" type="ORF">DSM106044_01054</name>
</gene>
<dbReference type="CDD" id="cd03257">
    <property type="entry name" value="ABC_NikE_OppD_transporters"/>
    <property type="match status" value="1"/>
</dbReference>
<dbReference type="GO" id="GO:0016887">
    <property type="term" value="F:ATP hydrolysis activity"/>
    <property type="evidence" value="ECO:0007669"/>
    <property type="project" value="InterPro"/>
</dbReference>
<dbReference type="InterPro" id="IPR017871">
    <property type="entry name" value="ABC_transporter-like_CS"/>
</dbReference>
<dbReference type="Gene3D" id="3.40.50.300">
    <property type="entry name" value="P-loop containing nucleotide triphosphate hydrolases"/>
    <property type="match status" value="1"/>
</dbReference>
<evidence type="ECO:0000259" key="4">
    <source>
        <dbReference type="PROSITE" id="PS50893"/>
    </source>
</evidence>
<dbReference type="InterPro" id="IPR027417">
    <property type="entry name" value="P-loop_NTPase"/>
</dbReference>
<evidence type="ECO:0000313" key="5">
    <source>
        <dbReference type="EMBL" id="TLD02017.1"/>
    </source>
</evidence>
<dbReference type="GO" id="GO:0005524">
    <property type="term" value="F:ATP binding"/>
    <property type="evidence" value="ECO:0007669"/>
    <property type="project" value="UniProtKB-KW"/>
</dbReference>
<evidence type="ECO:0000256" key="1">
    <source>
        <dbReference type="ARBA" id="ARBA00022448"/>
    </source>
</evidence>
<evidence type="ECO:0000256" key="3">
    <source>
        <dbReference type="ARBA" id="ARBA00022840"/>
    </source>
</evidence>
<dbReference type="InterPro" id="IPR003439">
    <property type="entry name" value="ABC_transporter-like_ATP-bd"/>
</dbReference>
<dbReference type="SUPFAM" id="SSF52540">
    <property type="entry name" value="P-loop containing nucleoside triphosphate hydrolases"/>
    <property type="match status" value="1"/>
</dbReference>
<protein>
    <submittedName>
        <fullName evidence="5">Putative D,D-dipeptide transport ATP-binding protein DdpF</fullName>
    </submittedName>
</protein>
<dbReference type="PANTHER" id="PTHR43776:SF8">
    <property type="entry name" value="ABC TRANSPORTER, ATP-BINDING PROTEIN"/>
    <property type="match status" value="1"/>
</dbReference>
<dbReference type="PROSITE" id="PS50893">
    <property type="entry name" value="ABC_TRANSPORTER_2"/>
    <property type="match status" value="1"/>
</dbReference>
<dbReference type="PANTHER" id="PTHR43776">
    <property type="entry name" value="TRANSPORT ATP-BINDING PROTEIN"/>
    <property type="match status" value="1"/>
</dbReference>
<dbReference type="Proteomes" id="UP000306509">
    <property type="component" value="Unassembled WGS sequence"/>
</dbReference>
<keyword evidence="6" id="KW-1185">Reference proteome</keyword>
<dbReference type="PROSITE" id="PS00211">
    <property type="entry name" value="ABC_TRANSPORTER_1"/>
    <property type="match status" value="1"/>
</dbReference>
<keyword evidence="3 5" id="KW-0067">ATP-binding</keyword>
<evidence type="ECO:0000256" key="2">
    <source>
        <dbReference type="ARBA" id="ARBA00022741"/>
    </source>
</evidence>
<dbReference type="AlphaFoldDB" id="A0A4U8QAL5"/>
<dbReference type="InterPro" id="IPR050319">
    <property type="entry name" value="ABC_transp_ATP-bind"/>
</dbReference>
<accession>A0A4U8QAL5</accession>
<dbReference type="EMBL" id="QGQD01000023">
    <property type="protein sequence ID" value="TLD02017.1"/>
    <property type="molecule type" value="Genomic_DNA"/>
</dbReference>
<evidence type="ECO:0000313" key="6">
    <source>
        <dbReference type="Proteomes" id="UP000306509"/>
    </source>
</evidence>
<dbReference type="Pfam" id="PF00005">
    <property type="entry name" value="ABC_tran"/>
    <property type="match status" value="1"/>
</dbReference>
<feature type="domain" description="ABC transporter" evidence="4">
    <location>
        <begin position="5"/>
        <end position="238"/>
    </location>
</feature>
<dbReference type="SMART" id="SM00382">
    <property type="entry name" value="AAA"/>
    <property type="match status" value="1"/>
</dbReference>
<keyword evidence="1" id="KW-0813">Transport</keyword>
<dbReference type="GO" id="GO:0055085">
    <property type="term" value="P:transmembrane transport"/>
    <property type="evidence" value="ECO:0007669"/>
    <property type="project" value="UniProtKB-ARBA"/>
</dbReference>